<dbReference type="AlphaFoldDB" id="A0ABD5RQY2"/>
<comment type="caution">
    <text evidence="4">The sequence shown here is derived from an EMBL/GenBank/DDBJ whole genome shotgun (WGS) entry which is preliminary data.</text>
</comment>
<reference evidence="4 5" key="1">
    <citation type="journal article" date="2019" name="Int. J. Syst. Evol. Microbiol.">
        <title>The Global Catalogue of Microorganisms (GCM) 10K type strain sequencing project: providing services to taxonomists for standard genome sequencing and annotation.</title>
        <authorList>
            <consortium name="The Broad Institute Genomics Platform"/>
            <consortium name="The Broad Institute Genome Sequencing Center for Infectious Disease"/>
            <person name="Wu L."/>
            <person name="Ma J."/>
        </authorList>
    </citation>
    <scope>NUCLEOTIDE SEQUENCE [LARGE SCALE GENOMIC DNA]</scope>
    <source>
        <strain evidence="4 5">CGMCC 1.12543</strain>
    </source>
</reference>
<proteinExistence type="predicted"/>
<dbReference type="InterPro" id="IPR028081">
    <property type="entry name" value="Leu-bd"/>
</dbReference>
<sequence length="455" mass="47122">MARKFDRRDFLVGAGVTGSMFVAGCLGGGDGEDTETTGDGGGNGGDGTTSGGGGNGSTTQDGGGGGGSADRDSPIRVGVLLPLTGDLGELGVPIKDGAILPFAQLDGQTDFTLEQQVEDTQTDPNAAQSAAQALVNAGFPAVTGAASSGVSLQVYRNVFIPNGIAACSPASTSPEITDLNDNNLIYRTPPTDALQGQVLAQVATEQEDASTASTLYVNNSYGQLLSDSFAGAFEERDGTVQNQVSFQSEQSSYVPRLESALSGDPDALVIIGYPASGVQMFRDFYANFNQPDLPIFVTDGLREPSLPANVDNAMENVKGTAPLASGPGTEFFNQLYRDEYGREPGVFTAQAYDATACLMLANAAAGENNGAAVAEQMRTVANGPGTEYTPEQLGEALTAAASGEDINYQGASSAVEFNEQGDLEAATYELFSWQESDSTDSGWAIESLQEIEFQA</sequence>
<protein>
    <submittedName>
        <fullName evidence="4">ABC transporter substrate-binding protein</fullName>
    </submittedName>
</protein>
<dbReference type="PANTHER" id="PTHR30483:SF6">
    <property type="entry name" value="PERIPLASMIC BINDING PROTEIN OF ABC TRANSPORTER FOR NATURAL AMINO ACIDS"/>
    <property type="match status" value="1"/>
</dbReference>
<evidence type="ECO:0000259" key="3">
    <source>
        <dbReference type="Pfam" id="PF13458"/>
    </source>
</evidence>
<evidence type="ECO:0000313" key="4">
    <source>
        <dbReference type="EMBL" id="MFC5972871.1"/>
    </source>
</evidence>
<dbReference type="Proteomes" id="UP001596099">
    <property type="component" value="Unassembled WGS sequence"/>
</dbReference>
<evidence type="ECO:0000256" key="2">
    <source>
        <dbReference type="SAM" id="MobiDB-lite"/>
    </source>
</evidence>
<dbReference type="PROSITE" id="PS51257">
    <property type="entry name" value="PROKAR_LIPOPROTEIN"/>
    <property type="match status" value="1"/>
</dbReference>
<dbReference type="InterPro" id="IPR028082">
    <property type="entry name" value="Peripla_BP_I"/>
</dbReference>
<keyword evidence="1" id="KW-0732">Signal</keyword>
<gene>
    <name evidence="4" type="ORF">ACFPYI_16160</name>
</gene>
<dbReference type="Gene3D" id="3.40.50.2300">
    <property type="match status" value="2"/>
</dbReference>
<evidence type="ECO:0000256" key="1">
    <source>
        <dbReference type="ARBA" id="ARBA00022729"/>
    </source>
</evidence>
<feature type="compositionally biased region" description="Gly residues" evidence="2">
    <location>
        <begin position="38"/>
        <end position="68"/>
    </location>
</feature>
<dbReference type="InterPro" id="IPR051010">
    <property type="entry name" value="BCAA_transport"/>
</dbReference>
<dbReference type="Pfam" id="PF13458">
    <property type="entry name" value="Peripla_BP_6"/>
    <property type="match status" value="1"/>
</dbReference>
<name>A0ABD5RQY2_9EURY</name>
<dbReference type="PANTHER" id="PTHR30483">
    <property type="entry name" value="LEUCINE-SPECIFIC-BINDING PROTEIN"/>
    <property type="match status" value="1"/>
</dbReference>
<dbReference type="RefSeq" id="WP_247416791.1">
    <property type="nucleotide sequence ID" value="NZ_JALLGW010000001.1"/>
</dbReference>
<feature type="region of interest" description="Disordered" evidence="2">
    <location>
        <begin position="31"/>
        <end position="73"/>
    </location>
</feature>
<dbReference type="SUPFAM" id="SSF53822">
    <property type="entry name" value="Periplasmic binding protein-like I"/>
    <property type="match status" value="1"/>
</dbReference>
<organism evidence="4 5">
    <name type="scientific">Halomarina salina</name>
    <dbReference type="NCBI Taxonomy" id="1872699"/>
    <lineage>
        <taxon>Archaea</taxon>
        <taxon>Methanobacteriati</taxon>
        <taxon>Methanobacteriota</taxon>
        <taxon>Stenosarchaea group</taxon>
        <taxon>Halobacteria</taxon>
        <taxon>Halobacteriales</taxon>
        <taxon>Natronomonadaceae</taxon>
        <taxon>Halomarina</taxon>
    </lineage>
</organism>
<dbReference type="CDD" id="cd06346">
    <property type="entry name" value="PBP1_ABC_ligand_binding-like"/>
    <property type="match status" value="1"/>
</dbReference>
<dbReference type="EMBL" id="JBHSQH010000001">
    <property type="protein sequence ID" value="MFC5972871.1"/>
    <property type="molecule type" value="Genomic_DNA"/>
</dbReference>
<keyword evidence="5" id="KW-1185">Reference proteome</keyword>
<evidence type="ECO:0000313" key="5">
    <source>
        <dbReference type="Proteomes" id="UP001596099"/>
    </source>
</evidence>
<accession>A0ABD5RQY2</accession>
<feature type="domain" description="Leucine-binding protein" evidence="3">
    <location>
        <begin position="74"/>
        <end position="380"/>
    </location>
</feature>